<dbReference type="Pfam" id="PF05517">
    <property type="entry name" value="p25-alpha"/>
    <property type="match status" value="1"/>
</dbReference>
<dbReference type="Pfam" id="PF03607">
    <property type="entry name" value="DCX"/>
    <property type="match status" value="1"/>
</dbReference>
<dbReference type="Proteomes" id="UP000078546">
    <property type="component" value="Unassembled WGS sequence"/>
</dbReference>
<organism evidence="3 4">
    <name type="scientific">Plasmodium ovale curtisi</name>
    <dbReference type="NCBI Taxonomy" id="864141"/>
    <lineage>
        <taxon>Eukaryota</taxon>
        <taxon>Sar</taxon>
        <taxon>Alveolata</taxon>
        <taxon>Apicomplexa</taxon>
        <taxon>Aconoidasida</taxon>
        <taxon>Haemosporida</taxon>
        <taxon>Plasmodiidae</taxon>
        <taxon>Plasmodium</taxon>
        <taxon>Plasmodium (Plasmodium)</taxon>
    </lineage>
</organism>
<dbReference type="SMART" id="SM00537">
    <property type="entry name" value="DCX"/>
    <property type="match status" value="1"/>
</dbReference>
<dbReference type="Gene3D" id="3.10.20.230">
    <property type="entry name" value="Doublecortin domain"/>
    <property type="match status" value="1"/>
</dbReference>
<dbReference type="GO" id="GO:0015631">
    <property type="term" value="F:tubulin binding"/>
    <property type="evidence" value="ECO:0007669"/>
    <property type="project" value="InterPro"/>
</dbReference>
<feature type="region of interest" description="Disordered" evidence="1">
    <location>
        <begin position="1"/>
        <end position="20"/>
    </location>
</feature>
<dbReference type="SUPFAM" id="SSF89837">
    <property type="entry name" value="Doublecortin (DC)"/>
    <property type="match status" value="1"/>
</dbReference>
<accession>A0A1A8WMT7</accession>
<dbReference type="PROSITE" id="PS50309">
    <property type="entry name" value="DC"/>
    <property type="match status" value="1"/>
</dbReference>
<dbReference type="InterPro" id="IPR003533">
    <property type="entry name" value="Doublecortin_dom"/>
</dbReference>
<dbReference type="InterPro" id="IPR008907">
    <property type="entry name" value="TPP/p25"/>
</dbReference>
<name>A0A1A8WMT7_PLAOA</name>
<reference evidence="4" key="1">
    <citation type="submission" date="2016-05" db="EMBL/GenBank/DDBJ databases">
        <authorList>
            <person name="Naeem Raeece"/>
        </authorList>
    </citation>
    <scope>NUCLEOTIDE SEQUENCE [LARGE SCALE GENOMIC DNA]</scope>
</reference>
<dbReference type="EMBL" id="FLQV01000444">
    <property type="protein sequence ID" value="SBS92632.1"/>
    <property type="molecule type" value="Genomic_DNA"/>
</dbReference>
<evidence type="ECO:0000256" key="1">
    <source>
        <dbReference type="SAM" id="MobiDB-lite"/>
    </source>
</evidence>
<dbReference type="GO" id="GO:0046785">
    <property type="term" value="P:microtubule polymerization"/>
    <property type="evidence" value="ECO:0007669"/>
    <property type="project" value="InterPro"/>
</dbReference>
<dbReference type="GO" id="GO:0035556">
    <property type="term" value="P:intracellular signal transduction"/>
    <property type="evidence" value="ECO:0007669"/>
    <property type="project" value="InterPro"/>
</dbReference>
<feature type="domain" description="Doublecortin" evidence="2">
    <location>
        <begin position="159"/>
        <end position="233"/>
    </location>
</feature>
<evidence type="ECO:0000259" key="2">
    <source>
        <dbReference type="PROSITE" id="PS50309"/>
    </source>
</evidence>
<dbReference type="InterPro" id="IPR036572">
    <property type="entry name" value="Doublecortin_dom_sf"/>
</dbReference>
<proteinExistence type="predicted"/>
<dbReference type="CDD" id="cd01617">
    <property type="entry name" value="DCX"/>
    <property type="match status" value="1"/>
</dbReference>
<evidence type="ECO:0000313" key="3">
    <source>
        <dbReference type="EMBL" id="SBS92632.1"/>
    </source>
</evidence>
<sequence>MDNWLSKCHDEGDPMGKENHNTDEHTFIPINQYFHNHGDNFLMDIFDDEKRDEWGAINRSSYPFCEKETQGGKYKDVFARLTDTKFYTGMHKERFAEMQKCSGKVTTADHYADGKVVIGMRRKGEEYTQTFTGKRHIRAVVTPGLLGIQKYGIQIARPKNIWLYRNGDRYHNGLLFLVKPYMTNWKWLLTEITNVLVPIIGPVRNVYDQNFKRVKSVEELRDGAKYLCTSGDPPAVIDKLGRQTDSLPIDISFFSLEQSARVQEHDLLRNASLYISFTALGSVYKKRYISR</sequence>
<protein>
    <submittedName>
        <fullName evidence="3">Apicortin, putative</fullName>
    </submittedName>
</protein>
<feature type="compositionally biased region" description="Basic and acidic residues" evidence="1">
    <location>
        <begin position="7"/>
        <end position="20"/>
    </location>
</feature>
<gene>
    <name evidence="3" type="ORF">POVCU1_023710</name>
</gene>
<evidence type="ECO:0000313" key="4">
    <source>
        <dbReference type="Proteomes" id="UP000078546"/>
    </source>
</evidence>
<dbReference type="AlphaFoldDB" id="A0A1A8WMT7"/>